<dbReference type="PRINTS" id="PR00313">
    <property type="entry name" value="CABNDNGRPT"/>
</dbReference>
<keyword evidence="2" id="KW-0964">Secreted</keyword>
<evidence type="ECO:0000313" key="5">
    <source>
        <dbReference type="Proteomes" id="UP000598196"/>
    </source>
</evidence>
<dbReference type="InterPro" id="IPR011049">
    <property type="entry name" value="Serralysin-like_metalloprot_C"/>
</dbReference>
<comment type="caution">
    <text evidence="4">The sequence shown here is derived from an EMBL/GenBank/DDBJ whole genome shotgun (WGS) entry which is preliminary data.</text>
</comment>
<reference evidence="4 5" key="1">
    <citation type="journal article" date="2014" name="Int. J. Syst. Evol. Microbiol.">
        <title>Complete genome sequence of Corynebacterium casei LMG S-19264T (=DSM 44701T), isolated from a smear-ripened cheese.</title>
        <authorList>
            <consortium name="US DOE Joint Genome Institute (JGI-PGF)"/>
            <person name="Walter F."/>
            <person name="Albersmeier A."/>
            <person name="Kalinowski J."/>
            <person name="Ruckert C."/>
        </authorList>
    </citation>
    <scope>NUCLEOTIDE SEQUENCE [LARGE SCALE GENOMIC DNA]</scope>
    <source>
        <strain evidence="4 5">CGMCC 1.7029</strain>
    </source>
</reference>
<dbReference type="Proteomes" id="UP000598196">
    <property type="component" value="Unassembled WGS sequence"/>
</dbReference>
<protein>
    <recommendedName>
        <fullName evidence="6">Hemolysin-type calcium-binding repeat-containing protein</fullName>
    </recommendedName>
</protein>
<dbReference type="InterPro" id="IPR001343">
    <property type="entry name" value="Hemolysn_Ca-bd"/>
</dbReference>
<sequence>MLALIGFLGIAGAGFLFDAFLARNEASDDAEDDAPVPDEQAPRATVGDLLQTVGSDVAAPPPDAVGTEENDKLAGDALDNQIDGRGGLDQILGREGNDSLAGGRGGDHLWGGSGRDDLAGGTGDDNLRGEGGADRIAGNAGDDQLSGENGRDTLSGGAGNDSLLGGSGDDKLTGQQGDDWLNGGFGNDRLVGGEGSDTLDGDFGDDHLNSHHDGQSDDKADFLNGGAGNDVIEPGSGDYANGGEGRDLFRLGGWIAAGEAALVTDFDPDQDQIEVVYDPDAHPDAELTIEHDPRTGAAHLKLDGRPLAVVQNGAALTAEAIRLTAERDQDQDLRGFKD</sequence>
<feature type="region of interest" description="Disordered" evidence="3">
    <location>
        <begin position="28"/>
        <end position="229"/>
    </location>
</feature>
<dbReference type="GO" id="GO:0005509">
    <property type="term" value="F:calcium ion binding"/>
    <property type="evidence" value="ECO:0007669"/>
    <property type="project" value="InterPro"/>
</dbReference>
<dbReference type="Gene3D" id="2.150.10.10">
    <property type="entry name" value="Serralysin-like metalloprotease, C-terminal"/>
    <property type="match status" value="3"/>
</dbReference>
<comment type="subcellular location">
    <subcellularLocation>
        <location evidence="1">Secreted</location>
    </subcellularLocation>
</comment>
<dbReference type="GO" id="GO:0005576">
    <property type="term" value="C:extracellular region"/>
    <property type="evidence" value="ECO:0007669"/>
    <property type="project" value="UniProtKB-SubCell"/>
</dbReference>
<evidence type="ECO:0008006" key="6">
    <source>
        <dbReference type="Google" id="ProtNLM"/>
    </source>
</evidence>
<dbReference type="InterPro" id="IPR018511">
    <property type="entry name" value="Hemolysin-typ_Ca-bd_CS"/>
</dbReference>
<dbReference type="AlphaFoldDB" id="A0A917YLC7"/>
<accession>A0A917YLC7</accession>
<dbReference type="EMBL" id="BMLP01000005">
    <property type="protein sequence ID" value="GGO34927.1"/>
    <property type="molecule type" value="Genomic_DNA"/>
</dbReference>
<evidence type="ECO:0000256" key="2">
    <source>
        <dbReference type="ARBA" id="ARBA00022525"/>
    </source>
</evidence>
<dbReference type="Pfam" id="PF00353">
    <property type="entry name" value="HemolysinCabind"/>
    <property type="match status" value="4"/>
</dbReference>
<dbReference type="PANTHER" id="PTHR38340:SF1">
    <property type="entry name" value="S-LAYER PROTEIN"/>
    <property type="match status" value="1"/>
</dbReference>
<dbReference type="InterPro" id="IPR050557">
    <property type="entry name" value="RTX_toxin/Mannuronan_C5-epim"/>
</dbReference>
<proteinExistence type="predicted"/>
<dbReference type="SUPFAM" id="SSF51120">
    <property type="entry name" value="beta-Roll"/>
    <property type="match status" value="2"/>
</dbReference>
<evidence type="ECO:0000256" key="1">
    <source>
        <dbReference type="ARBA" id="ARBA00004613"/>
    </source>
</evidence>
<dbReference type="PROSITE" id="PS00330">
    <property type="entry name" value="HEMOLYSIN_CALCIUM"/>
    <property type="match status" value="2"/>
</dbReference>
<feature type="compositionally biased region" description="Gly residues" evidence="3">
    <location>
        <begin position="102"/>
        <end position="113"/>
    </location>
</feature>
<dbReference type="OrthoDB" id="7801966at2"/>
<organism evidence="4 5">
    <name type="scientific">Gemmobacter aquaticus</name>
    <dbReference type="NCBI Taxonomy" id="490185"/>
    <lineage>
        <taxon>Bacteria</taxon>
        <taxon>Pseudomonadati</taxon>
        <taxon>Pseudomonadota</taxon>
        <taxon>Alphaproteobacteria</taxon>
        <taxon>Rhodobacterales</taxon>
        <taxon>Paracoccaceae</taxon>
        <taxon>Gemmobacter</taxon>
    </lineage>
</organism>
<feature type="compositionally biased region" description="Basic and acidic residues" evidence="3">
    <location>
        <begin position="204"/>
        <end position="221"/>
    </location>
</feature>
<evidence type="ECO:0000313" key="4">
    <source>
        <dbReference type="EMBL" id="GGO34927.1"/>
    </source>
</evidence>
<evidence type="ECO:0000256" key="3">
    <source>
        <dbReference type="SAM" id="MobiDB-lite"/>
    </source>
</evidence>
<gene>
    <name evidence="4" type="ORF">GCM10010991_26440</name>
</gene>
<name>A0A917YLC7_9RHOB</name>
<dbReference type="PANTHER" id="PTHR38340">
    <property type="entry name" value="S-LAYER PROTEIN"/>
    <property type="match status" value="1"/>
</dbReference>
<dbReference type="RefSeq" id="WP_146287499.1">
    <property type="nucleotide sequence ID" value="NZ_BMLP01000005.1"/>
</dbReference>
<keyword evidence="5" id="KW-1185">Reference proteome</keyword>